<reference evidence="1" key="1">
    <citation type="submission" date="2019-03" db="EMBL/GenBank/DDBJ databases">
        <title>Improved annotation for the trematode Fasciola hepatica.</title>
        <authorList>
            <person name="Choi Y.-J."/>
            <person name="Martin J."/>
            <person name="Mitreva M."/>
        </authorList>
    </citation>
    <scope>NUCLEOTIDE SEQUENCE [LARGE SCALE GENOMIC DNA]</scope>
</reference>
<sequence length="255" mass="28783">MVVRNMHLKIDSDKRFLFIFSCSVKFQFGKQTVWRNRQAWLGVLVTDSNAVKLYDTFPMFLQPLDESEQFSFEYFVFPSGHENCPLLAFSWHPSLPNCLLTLDREGCIDIAELIERPAVTWSPEQALLWSHAGQWTACDPWSVKSSRSVQFFSLAQPLESVATVGEHKTGRDEPVADELGASARTASVARRSSVVLDLQQSLANDIASVMRRRAELGYGMGVRLLPFLILKRISISWGKPHLWVQCGDGSNVSFL</sequence>
<organism evidence="1 2">
    <name type="scientific">Fasciola hepatica</name>
    <name type="common">Liver fluke</name>
    <dbReference type="NCBI Taxonomy" id="6192"/>
    <lineage>
        <taxon>Eukaryota</taxon>
        <taxon>Metazoa</taxon>
        <taxon>Spiralia</taxon>
        <taxon>Lophotrochozoa</taxon>
        <taxon>Platyhelminthes</taxon>
        <taxon>Trematoda</taxon>
        <taxon>Digenea</taxon>
        <taxon>Plagiorchiida</taxon>
        <taxon>Echinostomata</taxon>
        <taxon>Echinostomatoidea</taxon>
        <taxon>Fasciolidae</taxon>
        <taxon>Fasciola</taxon>
    </lineage>
</organism>
<protein>
    <submittedName>
        <fullName evidence="1">Uncharacterized protein</fullName>
    </submittedName>
</protein>
<evidence type="ECO:0000313" key="2">
    <source>
        <dbReference type="Proteomes" id="UP000230066"/>
    </source>
</evidence>
<dbReference type="EMBL" id="JXXN02003841">
    <property type="protein sequence ID" value="THD21113.1"/>
    <property type="molecule type" value="Genomic_DNA"/>
</dbReference>
<keyword evidence="2" id="KW-1185">Reference proteome</keyword>
<gene>
    <name evidence="1" type="ORF">D915_008104</name>
</gene>
<dbReference type="AlphaFoldDB" id="A0A4E0R191"/>
<accession>A0A4E0R191</accession>
<comment type="caution">
    <text evidence="1">The sequence shown here is derived from an EMBL/GenBank/DDBJ whole genome shotgun (WGS) entry which is preliminary data.</text>
</comment>
<proteinExistence type="predicted"/>
<dbReference type="Proteomes" id="UP000230066">
    <property type="component" value="Unassembled WGS sequence"/>
</dbReference>
<name>A0A4E0R191_FASHE</name>
<evidence type="ECO:0000313" key="1">
    <source>
        <dbReference type="EMBL" id="THD21113.1"/>
    </source>
</evidence>